<dbReference type="UniPathway" id="UPA00068">
    <property type="reaction ID" value="UER00107"/>
</dbReference>
<dbReference type="RefSeq" id="WP_112782538.1">
    <property type="nucleotide sequence ID" value="NZ_CP030041.1"/>
</dbReference>
<dbReference type="GO" id="GO:0003991">
    <property type="term" value="F:acetylglutamate kinase activity"/>
    <property type="evidence" value="ECO:0007669"/>
    <property type="project" value="UniProtKB-UniRule"/>
</dbReference>
<gene>
    <name evidence="9 11" type="primary">argB</name>
    <name evidence="11" type="ORF">DN752_02600</name>
</gene>
<feature type="domain" description="Aspartate/glutamate/uridylate kinase" evidence="10">
    <location>
        <begin position="3"/>
        <end position="238"/>
    </location>
</feature>
<keyword evidence="6 9" id="KW-0418">Kinase</keyword>
<comment type="subcellular location">
    <subcellularLocation>
        <location evidence="9">Cytoplasm</location>
    </subcellularLocation>
</comment>
<comment type="function">
    <text evidence="9">Catalyzes the ATP-dependent phosphorylation of N-acetyl-L-glutamate.</text>
</comment>
<dbReference type="KEGG" id="est:DN752_02600"/>
<evidence type="ECO:0000256" key="7">
    <source>
        <dbReference type="ARBA" id="ARBA00022840"/>
    </source>
</evidence>
<keyword evidence="3 9" id="KW-0028">Amino-acid biosynthesis</keyword>
<dbReference type="SUPFAM" id="SSF53633">
    <property type="entry name" value="Carbamate kinase-like"/>
    <property type="match status" value="1"/>
</dbReference>
<dbReference type="InterPro" id="IPR037528">
    <property type="entry name" value="ArgB"/>
</dbReference>
<keyword evidence="4 9" id="KW-0808">Transferase</keyword>
<feature type="site" description="Transition state stabilizer" evidence="9">
    <location>
        <position position="7"/>
    </location>
</feature>
<evidence type="ECO:0000256" key="8">
    <source>
        <dbReference type="ARBA" id="ARBA00048141"/>
    </source>
</evidence>
<reference evidence="11 12" key="1">
    <citation type="submission" date="2018-06" db="EMBL/GenBank/DDBJ databases">
        <title>Echinicola strongylocentroti sp. nov., isolated from a sea urchin Strongylocentrotus intermedius.</title>
        <authorList>
            <person name="Bae S.S."/>
        </authorList>
    </citation>
    <scope>NUCLEOTIDE SEQUENCE [LARGE SCALE GENOMIC DNA]</scope>
    <source>
        <strain evidence="11 12">MEBiC08714</strain>
    </source>
</reference>
<accession>A0A2Z4IF63</accession>
<dbReference type="PIRSF" id="PIRSF000728">
    <property type="entry name" value="NAGK"/>
    <property type="match status" value="1"/>
</dbReference>
<dbReference type="GO" id="GO:0005524">
    <property type="term" value="F:ATP binding"/>
    <property type="evidence" value="ECO:0007669"/>
    <property type="project" value="UniProtKB-UniRule"/>
</dbReference>
<evidence type="ECO:0000256" key="1">
    <source>
        <dbReference type="ARBA" id="ARBA00004828"/>
    </source>
</evidence>
<keyword evidence="7 9" id="KW-0067">ATP-binding</keyword>
<dbReference type="AlphaFoldDB" id="A0A2Z4IF63"/>
<dbReference type="PANTHER" id="PTHR23342:SF0">
    <property type="entry name" value="N-ACETYLGLUTAMATE SYNTHASE, MITOCHONDRIAL"/>
    <property type="match status" value="1"/>
</dbReference>
<evidence type="ECO:0000259" key="10">
    <source>
        <dbReference type="Pfam" id="PF00696"/>
    </source>
</evidence>
<feature type="binding site" evidence="9">
    <location>
        <position position="156"/>
    </location>
    <ligand>
        <name>substrate</name>
    </ligand>
</feature>
<dbReference type="Gene3D" id="3.40.1160.10">
    <property type="entry name" value="Acetylglutamate kinase-like"/>
    <property type="match status" value="1"/>
</dbReference>
<evidence type="ECO:0000256" key="9">
    <source>
        <dbReference type="HAMAP-Rule" id="MF_00082"/>
    </source>
</evidence>
<dbReference type="GO" id="GO:0042450">
    <property type="term" value="P:L-arginine biosynthetic process via ornithine"/>
    <property type="evidence" value="ECO:0007669"/>
    <property type="project" value="UniProtKB-UniRule"/>
</dbReference>
<organism evidence="11 12">
    <name type="scientific">Echinicola strongylocentroti</name>
    <dbReference type="NCBI Taxonomy" id="1795355"/>
    <lineage>
        <taxon>Bacteria</taxon>
        <taxon>Pseudomonadati</taxon>
        <taxon>Bacteroidota</taxon>
        <taxon>Cytophagia</taxon>
        <taxon>Cytophagales</taxon>
        <taxon>Cyclobacteriaceae</taxon>
        <taxon>Echinicola</taxon>
    </lineage>
</organism>
<feature type="binding site" evidence="9">
    <location>
        <begin position="39"/>
        <end position="40"/>
    </location>
    <ligand>
        <name>substrate</name>
    </ligand>
</feature>
<dbReference type="Proteomes" id="UP000248688">
    <property type="component" value="Chromosome"/>
</dbReference>
<dbReference type="NCBIfam" id="TIGR00761">
    <property type="entry name" value="argB"/>
    <property type="match status" value="1"/>
</dbReference>
<feature type="site" description="Transition state stabilizer" evidence="9">
    <location>
        <position position="222"/>
    </location>
</feature>
<dbReference type="EMBL" id="CP030041">
    <property type="protein sequence ID" value="AWW29118.1"/>
    <property type="molecule type" value="Genomic_DNA"/>
</dbReference>
<evidence type="ECO:0000256" key="2">
    <source>
        <dbReference type="ARBA" id="ARBA00022571"/>
    </source>
</evidence>
<evidence type="ECO:0000256" key="3">
    <source>
        <dbReference type="ARBA" id="ARBA00022605"/>
    </source>
</evidence>
<name>A0A2Z4IF63_9BACT</name>
<dbReference type="Pfam" id="PF00696">
    <property type="entry name" value="AA_kinase"/>
    <property type="match status" value="1"/>
</dbReference>
<comment type="pathway">
    <text evidence="1 9">Amino-acid biosynthesis; L-arginine biosynthesis; N(2)-acetyl-L-ornithine from L-glutamate: step 2/4.</text>
</comment>
<dbReference type="HAMAP" id="MF_00082">
    <property type="entry name" value="ArgB"/>
    <property type="match status" value="1"/>
</dbReference>
<sequence>MKISIVKIGGNVIDDPAKLHEFLTLFARLEGKKILVHGGGVMASKFGQQLGIEPKMVDGRRITDEATLDVVTMVYAGMINKKIVAKLQHLEQNAMGFTGADGNLIRSVKRPVLDIDYGFVGDVKEIDTELLDVLLKNNIVPVFSAITHDRKGNLLNTNADTIASEIATSMAVKHTVRLYFCFNKAGVLIDENNDDSLVPKINEDIYDELKRDNVIHSGMIPKLDNAFSALHKGVSNVWLGKAENLILASKGKKSGTDIERHRYDLY</sequence>
<evidence type="ECO:0000313" key="11">
    <source>
        <dbReference type="EMBL" id="AWW29118.1"/>
    </source>
</evidence>
<proteinExistence type="inferred from homology"/>
<keyword evidence="12" id="KW-1185">Reference proteome</keyword>
<dbReference type="InterPro" id="IPR001048">
    <property type="entry name" value="Asp/Glu/Uridylate_kinase"/>
</dbReference>
<feature type="binding site" evidence="9">
    <location>
        <position position="61"/>
    </location>
    <ligand>
        <name>substrate</name>
    </ligand>
</feature>
<dbReference type="InterPro" id="IPR004662">
    <property type="entry name" value="AcgluKinase_fam"/>
</dbReference>
<keyword evidence="2 9" id="KW-0055">Arginine biosynthesis</keyword>
<dbReference type="PANTHER" id="PTHR23342">
    <property type="entry name" value="N-ACETYLGLUTAMATE SYNTHASE"/>
    <property type="match status" value="1"/>
</dbReference>
<keyword evidence="9" id="KW-0963">Cytoplasm</keyword>
<comment type="catalytic activity">
    <reaction evidence="8 9">
        <text>N-acetyl-L-glutamate + ATP = N-acetyl-L-glutamyl 5-phosphate + ADP</text>
        <dbReference type="Rhea" id="RHEA:14629"/>
        <dbReference type="ChEBI" id="CHEBI:30616"/>
        <dbReference type="ChEBI" id="CHEBI:44337"/>
        <dbReference type="ChEBI" id="CHEBI:57936"/>
        <dbReference type="ChEBI" id="CHEBI:456216"/>
        <dbReference type="EC" id="2.7.2.8"/>
    </reaction>
</comment>
<dbReference type="InterPro" id="IPR036393">
    <property type="entry name" value="AceGlu_kinase-like_sf"/>
</dbReference>
<keyword evidence="5 9" id="KW-0547">Nucleotide-binding</keyword>
<protein>
    <recommendedName>
        <fullName evidence="9">Acetylglutamate kinase</fullName>
        <ecNumber evidence="9">2.7.2.8</ecNumber>
    </recommendedName>
    <alternativeName>
        <fullName evidence="9">N-acetyl-L-glutamate 5-phosphotransferase</fullName>
    </alternativeName>
    <alternativeName>
        <fullName evidence="9">NAG kinase</fullName>
        <shortName evidence="9">NAGK</shortName>
    </alternativeName>
</protein>
<dbReference type="GO" id="GO:0005737">
    <property type="term" value="C:cytoplasm"/>
    <property type="evidence" value="ECO:0007669"/>
    <property type="project" value="UniProtKB-SubCell"/>
</dbReference>
<evidence type="ECO:0000313" key="12">
    <source>
        <dbReference type="Proteomes" id="UP000248688"/>
    </source>
</evidence>
<evidence type="ECO:0000256" key="6">
    <source>
        <dbReference type="ARBA" id="ARBA00022777"/>
    </source>
</evidence>
<comment type="similarity">
    <text evidence="9">Belongs to the acetylglutamate kinase family. ArgB subfamily.</text>
</comment>
<dbReference type="CDD" id="cd04238">
    <property type="entry name" value="AAK_NAGK-like"/>
    <property type="match status" value="1"/>
</dbReference>
<dbReference type="EC" id="2.7.2.8" evidence="9"/>
<evidence type="ECO:0000256" key="5">
    <source>
        <dbReference type="ARBA" id="ARBA00022741"/>
    </source>
</evidence>
<evidence type="ECO:0000256" key="4">
    <source>
        <dbReference type="ARBA" id="ARBA00022679"/>
    </source>
</evidence>
<dbReference type="OrthoDB" id="9803155at2"/>